<feature type="transmembrane region" description="Helical" evidence="2">
    <location>
        <begin position="161"/>
        <end position="183"/>
    </location>
</feature>
<protein>
    <recommendedName>
        <fullName evidence="3">DUF2207 domain-containing protein</fullName>
    </recommendedName>
</protein>
<evidence type="ECO:0000256" key="1">
    <source>
        <dbReference type="SAM" id="MobiDB-lite"/>
    </source>
</evidence>
<sequence length="480" mass="55254">MSLRSSGGANQHHHDQQHQDHHVTDSKPSVRLERFFSSNNISIDRRESNHDVSSCRCNNTNNNNHSNHTSEPLYHQSQVLGLSTDRRRRRLPPRGDFRNSNSEQPNALNSFRINTMMKMNETDSTRPFTLFSRSLSWSIKRALTSPSLCIPRLPPKQQQPWIWRILMNFSCQFLFLILVLLMISQHDGPSTVLAASSTPTYSISRFHSELKLTDSNQCMVEVNEIVTYLFATPTRKISRYIPTNLPYGYARMIGEIHVTSMSNQVKISDILYLKSGDGMKQIFVSFENPTSETTQVTLQYKYMINGPLFVSHNVSRVAWSIGYEEAQSINNIEISVKFPTNMFSKIASTLKGFKVKQDGPETTATFPTSSITSPAGSYRPMFTANNLLFDTCQTYWYTNRPFLTIFGFYGITLAIMFVCLAVKIIHDNIESYKLEKAMERERHSRYARHQLHEVSYDSNSDHEENHTFLTREKKHAFDNL</sequence>
<evidence type="ECO:0000313" key="5">
    <source>
        <dbReference type="Proteomes" id="UP000816034"/>
    </source>
</evidence>
<dbReference type="AlphaFoldDB" id="A0AA88KMS4"/>
<feature type="region of interest" description="Disordered" evidence="1">
    <location>
        <begin position="61"/>
        <end position="106"/>
    </location>
</feature>
<feature type="compositionally biased region" description="Basic and acidic residues" evidence="1">
    <location>
        <begin position="12"/>
        <end position="29"/>
    </location>
</feature>
<feature type="compositionally biased region" description="Low complexity" evidence="1">
    <location>
        <begin position="61"/>
        <end position="70"/>
    </location>
</feature>
<reference evidence="4 5" key="1">
    <citation type="journal article" date="2018" name="BMC Genomics">
        <title>The genome of Naegleria lovaniensis, the basis for a comparative approach to unravel pathogenicity factors of the human pathogenic amoeba N. fowleri.</title>
        <authorList>
            <person name="Liechti N."/>
            <person name="Schurch N."/>
            <person name="Bruggmann R."/>
            <person name="Wittwer M."/>
        </authorList>
    </citation>
    <scope>NUCLEOTIDE SEQUENCE [LARGE SCALE GENOMIC DNA]</scope>
    <source>
        <strain evidence="4 5">ATCC 30569</strain>
    </source>
</reference>
<gene>
    <name evidence="4" type="ORF">C9374_001851</name>
</gene>
<dbReference type="EMBL" id="PYSW02000014">
    <property type="protein sequence ID" value="KAG2386816.1"/>
    <property type="molecule type" value="Genomic_DNA"/>
</dbReference>
<comment type="caution">
    <text evidence="4">The sequence shown here is derived from an EMBL/GenBank/DDBJ whole genome shotgun (WGS) entry which is preliminary data.</text>
</comment>
<keyword evidence="2" id="KW-1133">Transmembrane helix</keyword>
<name>A0AA88KMS4_NAELO</name>
<dbReference type="Pfam" id="PF09972">
    <property type="entry name" value="DUF2207"/>
    <property type="match status" value="1"/>
</dbReference>
<dbReference type="GeneID" id="68094307"/>
<dbReference type="Proteomes" id="UP000816034">
    <property type="component" value="Unassembled WGS sequence"/>
</dbReference>
<feature type="transmembrane region" description="Helical" evidence="2">
    <location>
        <begin position="402"/>
        <end position="425"/>
    </location>
</feature>
<evidence type="ECO:0000313" key="4">
    <source>
        <dbReference type="EMBL" id="KAG2386816.1"/>
    </source>
</evidence>
<evidence type="ECO:0000256" key="2">
    <source>
        <dbReference type="SAM" id="Phobius"/>
    </source>
</evidence>
<proteinExistence type="predicted"/>
<feature type="domain" description="DUF2207" evidence="3">
    <location>
        <begin position="202"/>
        <end position="348"/>
    </location>
</feature>
<feature type="region of interest" description="Disordered" evidence="1">
    <location>
        <begin position="1"/>
        <end position="29"/>
    </location>
</feature>
<accession>A0AA88KMS4</accession>
<evidence type="ECO:0000259" key="3">
    <source>
        <dbReference type="Pfam" id="PF09972"/>
    </source>
</evidence>
<keyword evidence="5" id="KW-1185">Reference proteome</keyword>
<keyword evidence="2" id="KW-0812">Transmembrane</keyword>
<keyword evidence="2" id="KW-0472">Membrane</keyword>
<dbReference type="InterPro" id="IPR018702">
    <property type="entry name" value="DUF2207"/>
</dbReference>
<organism evidence="4 5">
    <name type="scientific">Naegleria lovaniensis</name>
    <name type="common">Amoeba</name>
    <dbReference type="NCBI Taxonomy" id="51637"/>
    <lineage>
        <taxon>Eukaryota</taxon>
        <taxon>Discoba</taxon>
        <taxon>Heterolobosea</taxon>
        <taxon>Tetramitia</taxon>
        <taxon>Eutetramitia</taxon>
        <taxon>Vahlkampfiidae</taxon>
        <taxon>Naegleria</taxon>
    </lineage>
</organism>
<dbReference type="RefSeq" id="XP_044550808.1">
    <property type="nucleotide sequence ID" value="XM_044691204.1"/>
</dbReference>